<reference evidence="2 3" key="1">
    <citation type="submission" date="2023-08" db="EMBL/GenBank/DDBJ databases">
        <title>Annotated Genome Sequence of Vanrija albida AlHP1.</title>
        <authorList>
            <person name="Herzog R."/>
        </authorList>
    </citation>
    <scope>NUCLEOTIDE SEQUENCE [LARGE SCALE GENOMIC DNA]</scope>
    <source>
        <strain evidence="2 3">AlHP1</strain>
    </source>
</reference>
<protein>
    <submittedName>
        <fullName evidence="2">Uncharacterized protein</fullName>
    </submittedName>
</protein>
<feature type="region of interest" description="Disordered" evidence="1">
    <location>
        <begin position="119"/>
        <end position="186"/>
    </location>
</feature>
<feature type="region of interest" description="Disordered" evidence="1">
    <location>
        <begin position="349"/>
        <end position="368"/>
    </location>
</feature>
<proteinExistence type="predicted"/>
<dbReference type="RefSeq" id="XP_069206886.1">
    <property type="nucleotide sequence ID" value="XM_069354815.1"/>
</dbReference>
<dbReference type="EMBL" id="JBBXJM010000005">
    <property type="protein sequence ID" value="KAL1406942.1"/>
    <property type="molecule type" value="Genomic_DNA"/>
</dbReference>
<gene>
    <name evidence="2" type="ORF">Q8F55_006354</name>
</gene>
<name>A0ABR3PXP0_9TREE</name>
<organism evidence="2 3">
    <name type="scientific">Vanrija albida</name>
    <dbReference type="NCBI Taxonomy" id="181172"/>
    <lineage>
        <taxon>Eukaryota</taxon>
        <taxon>Fungi</taxon>
        <taxon>Dikarya</taxon>
        <taxon>Basidiomycota</taxon>
        <taxon>Agaricomycotina</taxon>
        <taxon>Tremellomycetes</taxon>
        <taxon>Trichosporonales</taxon>
        <taxon>Trichosporonaceae</taxon>
        <taxon>Vanrija</taxon>
    </lineage>
</organism>
<feature type="region of interest" description="Disordered" evidence="1">
    <location>
        <begin position="1"/>
        <end position="20"/>
    </location>
</feature>
<keyword evidence="3" id="KW-1185">Reference proteome</keyword>
<feature type="compositionally biased region" description="Polar residues" evidence="1">
    <location>
        <begin position="125"/>
        <end position="148"/>
    </location>
</feature>
<dbReference type="Proteomes" id="UP001565368">
    <property type="component" value="Unassembled WGS sequence"/>
</dbReference>
<feature type="compositionally biased region" description="Basic residues" evidence="1">
    <location>
        <begin position="1"/>
        <end position="17"/>
    </location>
</feature>
<accession>A0ABR3PXP0</accession>
<evidence type="ECO:0000256" key="1">
    <source>
        <dbReference type="SAM" id="MobiDB-lite"/>
    </source>
</evidence>
<dbReference type="GeneID" id="95987397"/>
<comment type="caution">
    <text evidence="2">The sequence shown here is derived from an EMBL/GenBank/DDBJ whole genome shotgun (WGS) entry which is preliminary data.</text>
</comment>
<sequence length="368" mass="40577">MTNTYKKRKTPYTRRPGRLGSGVASEHEYFLNQLNIKLHDPVTTESLRDHLRHVLHCVTKINRSAVGGNWNNWIIQQFLNSLPQHLARSLLHEWRAGTKETWEAMVALTFKKARHMAPDLGLDTPGSTNGGTSEVSNDTGSSIQTANYKAQRLRESKSARNTSLGTTEAGARTPTATPPEAKPATESVATGIGVTPGGSSTFFVSQYGTHSIVNDYALLINRKQLHPPALFAPPGAEDHPERCLIKATLVGELVFRRPSGDNIIIPEVYLSHKARQNLLGSHAITAANFSYDAEKHILTHAPSETRFLVDEQYHSFQVPHFGPGKCKPAQMEDGVGYCLDVCKVERDQEEEGRALSPTPELNEIGEVD</sequence>
<evidence type="ECO:0000313" key="3">
    <source>
        <dbReference type="Proteomes" id="UP001565368"/>
    </source>
</evidence>
<evidence type="ECO:0000313" key="2">
    <source>
        <dbReference type="EMBL" id="KAL1406942.1"/>
    </source>
</evidence>
<feature type="compositionally biased region" description="Low complexity" evidence="1">
    <location>
        <begin position="166"/>
        <end position="175"/>
    </location>
</feature>